<proteinExistence type="predicted"/>
<reference evidence="1" key="1">
    <citation type="submission" date="2013-07" db="EMBL/GenBank/DDBJ databases">
        <title>The genome of an arbuscular mycorrhizal fungus provides insights into the evolution of the oldest plant symbiosis.</title>
        <authorList>
            <consortium name="DOE Joint Genome Institute"/>
            <person name="Tisserant E."/>
            <person name="Malbreil M."/>
            <person name="Kuo A."/>
            <person name="Kohler A."/>
            <person name="Symeonidi A."/>
            <person name="Balestrini R."/>
            <person name="Charron P."/>
            <person name="Duensing N."/>
            <person name="Frei-dit-Frey N."/>
            <person name="Gianinazzi-Pearson V."/>
            <person name="Gilbert B."/>
            <person name="Handa Y."/>
            <person name="Hijri M."/>
            <person name="Kaul R."/>
            <person name="Kawaguchi M."/>
            <person name="Krajinski F."/>
            <person name="Lammers P."/>
            <person name="Lapierre D."/>
            <person name="Masclaux F.G."/>
            <person name="Murat C."/>
            <person name="Morin E."/>
            <person name="Ndikumana S."/>
            <person name="Pagni M."/>
            <person name="Petitpierre D."/>
            <person name="Requena N."/>
            <person name="Rosikiewicz P."/>
            <person name="Riley R."/>
            <person name="Saito K."/>
            <person name="San Clemente H."/>
            <person name="Shapiro H."/>
            <person name="van Tuinen D."/>
            <person name="Becard G."/>
            <person name="Bonfante P."/>
            <person name="Paszkowski U."/>
            <person name="Shachar-Hill Y."/>
            <person name="Young J.P."/>
            <person name="Sanders I.R."/>
            <person name="Henrissat B."/>
            <person name="Rensing S.A."/>
            <person name="Grigoriev I.V."/>
            <person name="Corradi N."/>
            <person name="Roux C."/>
            <person name="Martin F."/>
        </authorList>
    </citation>
    <scope>NUCLEOTIDE SEQUENCE</scope>
    <source>
        <strain evidence="1">DAOM 197198</strain>
    </source>
</reference>
<evidence type="ECO:0000313" key="1">
    <source>
        <dbReference type="EMBL" id="ESA14252.1"/>
    </source>
</evidence>
<sequence>MKTNTMKAKYNLELDEVDLEYLEIIRKREVRGRSFLILTQESYERWGMPSGLVV</sequence>
<accession>U9U3J3</accession>
<protein>
    <submittedName>
        <fullName evidence="1">Uncharacterized protein</fullName>
    </submittedName>
</protein>
<dbReference type="AlphaFoldDB" id="U9U3J3"/>
<gene>
    <name evidence="1" type="ORF">GLOINDRAFT_25144</name>
</gene>
<dbReference type="EMBL" id="KI283086">
    <property type="protein sequence ID" value="ESA14252.1"/>
    <property type="molecule type" value="Genomic_DNA"/>
</dbReference>
<name>U9U3J3_RHIID</name>
<dbReference type="HOGENOM" id="CLU_3051500_0_0_1"/>
<organism evidence="1">
    <name type="scientific">Rhizophagus irregularis (strain DAOM 181602 / DAOM 197198 / MUCL 43194)</name>
    <name type="common">Arbuscular mycorrhizal fungus</name>
    <name type="synonym">Glomus intraradices</name>
    <dbReference type="NCBI Taxonomy" id="747089"/>
    <lineage>
        <taxon>Eukaryota</taxon>
        <taxon>Fungi</taxon>
        <taxon>Fungi incertae sedis</taxon>
        <taxon>Mucoromycota</taxon>
        <taxon>Glomeromycotina</taxon>
        <taxon>Glomeromycetes</taxon>
        <taxon>Glomerales</taxon>
        <taxon>Glomeraceae</taxon>
        <taxon>Rhizophagus</taxon>
    </lineage>
</organism>